<dbReference type="EMBL" id="BK032611">
    <property type="protein sequence ID" value="DAF51175.1"/>
    <property type="molecule type" value="Genomic_DNA"/>
</dbReference>
<reference evidence="1" key="1">
    <citation type="journal article" date="2021" name="Proc. Natl. Acad. Sci. U.S.A.">
        <title>A Catalog of Tens of Thousands of Viruses from Human Metagenomes Reveals Hidden Associations with Chronic Diseases.</title>
        <authorList>
            <person name="Tisza M.J."/>
            <person name="Buck C.B."/>
        </authorList>
    </citation>
    <scope>NUCLEOTIDE SEQUENCE</scope>
    <source>
        <strain evidence="1">CtQVY25</strain>
    </source>
</reference>
<accession>A0A8S5SKH4</accession>
<organism evidence="1">
    <name type="scientific">Myoviridae sp. ctQVY25</name>
    <dbReference type="NCBI Taxonomy" id="2827687"/>
    <lineage>
        <taxon>Viruses</taxon>
        <taxon>Duplodnaviria</taxon>
        <taxon>Heunggongvirae</taxon>
        <taxon>Uroviricota</taxon>
        <taxon>Caudoviricetes</taxon>
    </lineage>
</organism>
<protein>
    <submittedName>
        <fullName evidence="1">Uncharacterized protein</fullName>
    </submittedName>
</protein>
<sequence length="223" mass="27220">MEISLDEKINKEMYRIEYLQFNGLMQEVMSEELSLDYIVQIKLNGKPSKEEKKHLISAEEWAKYAFEHNLFYTMCVYKKDEIFASLRVDYDYIRIDFIEKFEGKYIVPLILFYDRFDLYEYFHTDKVRYFENNNLFLSLIESKVFSKDKNIHTKINFSLNNKASVTLSETYPIEKEWKTVEKKIEVNTSHNFIRCPKRYDDFLYLLDYKNNIKSEYFDIEKLR</sequence>
<name>A0A8S5SKH4_9CAUD</name>
<evidence type="ECO:0000313" key="1">
    <source>
        <dbReference type="EMBL" id="DAF51175.1"/>
    </source>
</evidence>
<proteinExistence type="predicted"/>